<evidence type="ECO:0000313" key="2">
    <source>
        <dbReference type="Proteomes" id="UP000636709"/>
    </source>
</evidence>
<reference evidence="1" key="1">
    <citation type="submission" date="2020-07" db="EMBL/GenBank/DDBJ databases">
        <title>Genome sequence and genetic diversity analysis of an under-domesticated orphan crop, white fonio (Digitaria exilis).</title>
        <authorList>
            <person name="Bennetzen J.L."/>
            <person name="Chen S."/>
            <person name="Ma X."/>
            <person name="Wang X."/>
            <person name="Yssel A.E.J."/>
            <person name="Chaluvadi S.R."/>
            <person name="Johnson M."/>
            <person name="Gangashetty P."/>
            <person name="Hamidou F."/>
            <person name="Sanogo M.D."/>
            <person name="Zwaenepoel A."/>
            <person name="Wallace J."/>
            <person name="Van De Peer Y."/>
            <person name="Van Deynze A."/>
        </authorList>
    </citation>
    <scope>NUCLEOTIDE SEQUENCE</scope>
    <source>
        <tissue evidence="1">Leaves</tissue>
    </source>
</reference>
<dbReference type="Proteomes" id="UP000636709">
    <property type="component" value="Unassembled WGS sequence"/>
</dbReference>
<keyword evidence="2" id="KW-1185">Reference proteome</keyword>
<sequence length="80" mass="8375">MEAAGLTGTGSYATARQLMAVAPTTTTTTMGLEVHRRRRILGSISTSSLDPNRPACIRACPAAGGPYTSRGCLNVYQCRG</sequence>
<dbReference type="EMBL" id="JACEFO010000524">
    <property type="protein sequence ID" value="KAF8765936.1"/>
    <property type="molecule type" value="Genomic_DNA"/>
</dbReference>
<evidence type="ECO:0000313" key="1">
    <source>
        <dbReference type="EMBL" id="KAF8765936.1"/>
    </source>
</evidence>
<gene>
    <name evidence="1" type="ORF">HU200_007973</name>
</gene>
<organism evidence="1 2">
    <name type="scientific">Digitaria exilis</name>
    <dbReference type="NCBI Taxonomy" id="1010633"/>
    <lineage>
        <taxon>Eukaryota</taxon>
        <taxon>Viridiplantae</taxon>
        <taxon>Streptophyta</taxon>
        <taxon>Embryophyta</taxon>
        <taxon>Tracheophyta</taxon>
        <taxon>Spermatophyta</taxon>
        <taxon>Magnoliopsida</taxon>
        <taxon>Liliopsida</taxon>
        <taxon>Poales</taxon>
        <taxon>Poaceae</taxon>
        <taxon>PACMAD clade</taxon>
        <taxon>Panicoideae</taxon>
        <taxon>Panicodae</taxon>
        <taxon>Paniceae</taxon>
        <taxon>Anthephorinae</taxon>
        <taxon>Digitaria</taxon>
    </lineage>
</organism>
<name>A0A835FPM5_9POAL</name>
<dbReference type="PANTHER" id="PTHR34998:SF9">
    <property type="entry name" value="OS04G0357400 PROTEIN"/>
    <property type="match status" value="1"/>
</dbReference>
<comment type="caution">
    <text evidence="1">The sequence shown here is derived from an EMBL/GenBank/DDBJ whole genome shotgun (WGS) entry which is preliminary data.</text>
</comment>
<dbReference type="PANTHER" id="PTHR34998">
    <property type="entry name" value="OS04G0357400 PROTEIN-RELATED"/>
    <property type="match status" value="1"/>
</dbReference>
<protein>
    <submittedName>
        <fullName evidence="1">Uncharacterized protein</fullName>
    </submittedName>
</protein>
<dbReference type="OrthoDB" id="687326at2759"/>
<accession>A0A835FPM5</accession>
<proteinExistence type="predicted"/>
<dbReference type="AlphaFoldDB" id="A0A835FPM5"/>